<dbReference type="InterPro" id="IPR023214">
    <property type="entry name" value="HAD_sf"/>
</dbReference>
<dbReference type="Proteomes" id="UP000320585">
    <property type="component" value="Chromosome"/>
</dbReference>
<dbReference type="NCBIfam" id="TIGR00099">
    <property type="entry name" value="Cof-subfamily"/>
    <property type="match status" value="1"/>
</dbReference>
<dbReference type="OrthoDB" id="9781413at2"/>
<gene>
    <name evidence="1" type="ORF">Dia5BBH33_13430</name>
</gene>
<dbReference type="CDD" id="cd07516">
    <property type="entry name" value="HAD_Pase"/>
    <property type="match status" value="1"/>
</dbReference>
<name>A0A8D4UUV1_9FIRM</name>
<dbReference type="SFLD" id="SFLDG01140">
    <property type="entry name" value="C2.B:_Phosphomannomutase_and_P"/>
    <property type="match status" value="1"/>
</dbReference>
<reference evidence="2" key="1">
    <citation type="submission" date="2019-05" db="EMBL/GenBank/DDBJ databases">
        <title>Complete genome sequencing of Dialister sp. strain 5BBH33.</title>
        <authorList>
            <person name="Sakamoto M."/>
            <person name="Murakami T."/>
            <person name="Mori H."/>
        </authorList>
    </citation>
    <scope>NUCLEOTIDE SEQUENCE [LARGE SCALE GENOMIC DNA]</scope>
    <source>
        <strain evidence="2">5BBH33</strain>
    </source>
</reference>
<dbReference type="SUPFAM" id="SSF56784">
    <property type="entry name" value="HAD-like"/>
    <property type="match status" value="1"/>
</dbReference>
<dbReference type="KEGG" id="dho:Dia5BBH33_13430"/>
<dbReference type="EMBL" id="AP019697">
    <property type="protein sequence ID" value="BBK25408.1"/>
    <property type="molecule type" value="Genomic_DNA"/>
</dbReference>
<dbReference type="AlphaFoldDB" id="A0A8D4UUV1"/>
<dbReference type="NCBIfam" id="TIGR01484">
    <property type="entry name" value="HAD-SF-IIB"/>
    <property type="match status" value="1"/>
</dbReference>
<evidence type="ECO:0000313" key="1">
    <source>
        <dbReference type="EMBL" id="BBK25408.1"/>
    </source>
</evidence>
<dbReference type="PANTHER" id="PTHR10000">
    <property type="entry name" value="PHOSPHOSERINE PHOSPHATASE"/>
    <property type="match status" value="1"/>
</dbReference>
<dbReference type="InterPro" id="IPR036412">
    <property type="entry name" value="HAD-like_sf"/>
</dbReference>
<keyword evidence="2" id="KW-1185">Reference proteome</keyword>
<dbReference type="PANTHER" id="PTHR10000:SF8">
    <property type="entry name" value="HAD SUPERFAMILY HYDROLASE-LIKE, TYPE 3"/>
    <property type="match status" value="1"/>
</dbReference>
<dbReference type="SFLD" id="SFLDS00003">
    <property type="entry name" value="Haloacid_Dehalogenase"/>
    <property type="match status" value="1"/>
</dbReference>
<dbReference type="GO" id="GO:0000287">
    <property type="term" value="F:magnesium ion binding"/>
    <property type="evidence" value="ECO:0007669"/>
    <property type="project" value="TreeGrafter"/>
</dbReference>
<dbReference type="InterPro" id="IPR000150">
    <property type="entry name" value="Cof"/>
</dbReference>
<sequence length="270" mass="29709">MSAIKLIAIDLDDTLLHDDISVSDYTKKVLKSAMDKGVKIVIATGRMFQAARPWGQAIGLGDVPMICYTGSMTGLCERGKVLRDVRIDYDLALEILSVIREHGWYAHTYIDDELYVPFRDERTDAYEKQCGVKAHVAGDDFYTPKKAPTKILVCDYDMEVMKEIESVLRTGYADKVGQVKSKPFFFEMNNKECSKGNAVKALAETYGIEPSEIMAFGNGNNDASMLRMAGSSFAVANASPSAKEAAKGLTDSNNEDGVAKAIARYVLEAR</sequence>
<evidence type="ECO:0000313" key="2">
    <source>
        <dbReference type="Proteomes" id="UP000320585"/>
    </source>
</evidence>
<dbReference type="GO" id="GO:0016791">
    <property type="term" value="F:phosphatase activity"/>
    <property type="evidence" value="ECO:0007669"/>
    <property type="project" value="TreeGrafter"/>
</dbReference>
<dbReference type="Pfam" id="PF08282">
    <property type="entry name" value="Hydrolase_3"/>
    <property type="match status" value="1"/>
</dbReference>
<dbReference type="GO" id="GO:0005829">
    <property type="term" value="C:cytosol"/>
    <property type="evidence" value="ECO:0007669"/>
    <property type="project" value="TreeGrafter"/>
</dbReference>
<protein>
    <submittedName>
        <fullName evidence="1">Haloacid dehalogenase</fullName>
    </submittedName>
</protein>
<dbReference type="RefSeq" id="WP_108850778.1">
    <property type="nucleotide sequence ID" value="NZ_AP019697.1"/>
</dbReference>
<dbReference type="Gene3D" id="3.30.1240.10">
    <property type="match status" value="1"/>
</dbReference>
<dbReference type="Gene3D" id="3.40.50.1000">
    <property type="entry name" value="HAD superfamily/HAD-like"/>
    <property type="match status" value="1"/>
</dbReference>
<organism evidence="1 2">
    <name type="scientific">Dialister hominis</name>
    <dbReference type="NCBI Taxonomy" id="2582419"/>
    <lineage>
        <taxon>Bacteria</taxon>
        <taxon>Bacillati</taxon>
        <taxon>Bacillota</taxon>
        <taxon>Negativicutes</taxon>
        <taxon>Veillonellales</taxon>
        <taxon>Veillonellaceae</taxon>
        <taxon>Dialister</taxon>
    </lineage>
</organism>
<proteinExistence type="predicted"/>
<dbReference type="GeneID" id="92716572"/>
<accession>A0A8D4UUV1</accession>
<dbReference type="InterPro" id="IPR006379">
    <property type="entry name" value="HAD-SF_hydro_IIB"/>
</dbReference>